<feature type="domain" description="Glutamyl/glutaminyl-tRNA synthetase class Ib catalytic" evidence="9">
    <location>
        <begin position="47"/>
        <end position="109"/>
    </location>
</feature>
<evidence type="ECO:0000256" key="1">
    <source>
        <dbReference type="ARBA" id="ARBA00012836"/>
    </source>
</evidence>
<evidence type="ECO:0000256" key="7">
    <source>
        <dbReference type="ARBA" id="ARBA00048270"/>
    </source>
</evidence>
<feature type="domain" description="Glutamyl/glutaminyl-tRNA synthetase class Ib catalytic" evidence="9">
    <location>
        <begin position="3"/>
        <end position="45"/>
    </location>
</feature>
<feature type="non-terminal residue" evidence="10">
    <location>
        <position position="236"/>
    </location>
</feature>
<dbReference type="InterPro" id="IPR020058">
    <property type="entry name" value="Glu/Gln-tRNA-synth_Ib_cat-dom"/>
</dbReference>
<proteinExistence type="inferred from homology"/>
<gene>
    <name evidence="10" type="ORF">IMG5_096490</name>
</gene>
<dbReference type="GO" id="GO:0005829">
    <property type="term" value="C:cytosol"/>
    <property type="evidence" value="ECO:0007669"/>
    <property type="project" value="TreeGrafter"/>
</dbReference>
<keyword evidence="5 8" id="KW-0648">Protein biosynthesis</keyword>
<dbReference type="eggNOG" id="KOG1148">
    <property type="taxonomic scope" value="Eukaryota"/>
</dbReference>
<organism evidence="10 11">
    <name type="scientific">Ichthyophthirius multifiliis</name>
    <name type="common">White spot disease agent</name>
    <name type="synonym">Ich</name>
    <dbReference type="NCBI Taxonomy" id="5932"/>
    <lineage>
        <taxon>Eukaryota</taxon>
        <taxon>Sar</taxon>
        <taxon>Alveolata</taxon>
        <taxon>Ciliophora</taxon>
        <taxon>Intramacronucleata</taxon>
        <taxon>Oligohymenophorea</taxon>
        <taxon>Hymenostomatida</taxon>
        <taxon>Ophryoglenina</taxon>
        <taxon>Ichthyophthirius</taxon>
    </lineage>
</organism>
<name>G0QRP7_ICHMU</name>
<evidence type="ECO:0000256" key="6">
    <source>
        <dbReference type="ARBA" id="ARBA00023146"/>
    </source>
</evidence>
<dbReference type="InterPro" id="IPR011035">
    <property type="entry name" value="Ribosomal_bL25/Gln-tRNA_synth"/>
</dbReference>
<evidence type="ECO:0000256" key="5">
    <source>
        <dbReference type="ARBA" id="ARBA00022917"/>
    </source>
</evidence>
<dbReference type="EMBL" id="GL983794">
    <property type="protein sequence ID" value="EGR32107.1"/>
    <property type="molecule type" value="Genomic_DNA"/>
</dbReference>
<evidence type="ECO:0000256" key="8">
    <source>
        <dbReference type="RuleBase" id="RU363037"/>
    </source>
</evidence>
<reference evidence="10 11" key="1">
    <citation type="submission" date="2011-07" db="EMBL/GenBank/DDBJ databases">
        <authorList>
            <person name="Coyne R."/>
            <person name="Brami D."/>
            <person name="Johnson J."/>
            <person name="Hostetler J."/>
            <person name="Hannick L."/>
            <person name="Clark T."/>
            <person name="Cassidy-Hanley D."/>
            <person name="Inman J."/>
        </authorList>
    </citation>
    <scope>NUCLEOTIDE SEQUENCE [LARGE SCALE GENOMIC DNA]</scope>
    <source>
        <strain evidence="10 11">G5</strain>
    </source>
</reference>
<dbReference type="PANTHER" id="PTHR43097:SF4">
    <property type="entry name" value="GLUTAMINE--TRNA LIGASE"/>
    <property type="match status" value="1"/>
</dbReference>
<dbReference type="InterPro" id="IPR014729">
    <property type="entry name" value="Rossmann-like_a/b/a_fold"/>
</dbReference>
<dbReference type="Proteomes" id="UP000008983">
    <property type="component" value="Unassembled WGS sequence"/>
</dbReference>
<dbReference type="EC" id="6.1.1.18" evidence="1"/>
<keyword evidence="6 8" id="KW-0030">Aminoacyl-tRNA synthetase</keyword>
<evidence type="ECO:0000259" key="9">
    <source>
        <dbReference type="Pfam" id="PF00749"/>
    </source>
</evidence>
<dbReference type="InParanoid" id="G0QRP7"/>
<dbReference type="STRING" id="857967.G0QRP7"/>
<evidence type="ECO:0000313" key="11">
    <source>
        <dbReference type="Proteomes" id="UP000008983"/>
    </source>
</evidence>
<dbReference type="SUPFAM" id="SSF52374">
    <property type="entry name" value="Nucleotidylyl transferase"/>
    <property type="match status" value="2"/>
</dbReference>
<dbReference type="GeneID" id="14908265"/>
<dbReference type="GO" id="GO:0004819">
    <property type="term" value="F:glutamine-tRNA ligase activity"/>
    <property type="evidence" value="ECO:0007669"/>
    <property type="project" value="UniProtKB-EC"/>
</dbReference>
<dbReference type="Pfam" id="PF00749">
    <property type="entry name" value="tRNA-synt_1c"/>
    <property type="match status" value="2"/>
</dbReference>
<keyword evidence="2 8" id="KW-0436">Ligase</keyword>
<protein>
    <recommendedName>
        <fullName evidence="1">glutamine--tRNA ligase</fullName>
        <ecNumber evidence="1">6.1.1.18</ecNumber>
    </recommendedName>
</protein>
<evidence type="ECO:0000256" key="2">
    <source>
        <dbReference type="ARBA" id="ARBA00022598"/>
    </source>
</evidence>
<keyword evidence="3 8" id="KW-0547">Nucleotide-binding</keyword>
<keyword evidence="4 8" id="KW-0067">ATP-binding</keyword>
<dbReference type="Gene3D" id="3.40.50.620">
    <property type="entry name" value="HUPs"/>
    <property type="match status" value="2"/>
</dbReference>
<dbReference type="SUPFAM" id="SSF50715">
    <property type="entry name" value="Ribosomal protein L25-like"/>
    <property type="match status" value="1"/>
</dbReference>
<evidence type="ECO:0000256" key="3">
    <source>
        <dbReference type="ARBA" id="ARBA00022741"/>
    </source>
</evidence>
<comment type="catalytic activity">
    <reaction evidence="7">
        <text>tRNA(Gln) + L-glutamine + ATP = L-glutaminyl-tRNA(Gln) + AMP + diphosphate</text>
        <dbReference type="Rhea" id="RHEA:20121"/>
        <dbReference type="Rhea" id="RHEA-COMP:9662"/>
        <dbReference type="Rhea" id="RHEA-COMP:9681"/>
        <dbReference type="ChEBI" id="CHEBI:30616"/>
        <dbReference type="ChEBI" id="CHEBI:33019"/>
        <dbReference type="ChEBI" id="CHEBI:58359"/>
        <dbReference type="ChEBI" id="CHEBI:78442"/>
        <dbReference type="ChEBI" id="CHEBI:78521"/>
        <dbReference type="ChEBI" id="CHEBI:456215"/>
        <dbReference type="EC" id="6.1.1.18"/>
    </reaction>
</comment>
<comment type="similarity">
    <text evidence="8">Belongs to the class-I aminoacyl-tRNA synthetase family.</text>
</comment>
<evidence type="ECO:0000313" key="10">
    <source>
        <dbReference type="EMBL" id="EGR32107.1"/>
    </source>
</evidence>
<dbReference type="AlphaFoldDB" id="G0QRP7"/>
<sequence length="236" mass="27750">MEKAYICQLSQEEIAQQRHQKLPSPYQNRPVEENLKLFEEMKQGKKLIQLLEKKIVNGWDDPRLFTLNALKRRGFSPDIINQFLDQIKVSRTGNENIIQVSLLESVARNVLYQKTPKTMAIIEPFEIIIDNYGEFFENQVKQKTLFVDKSDVRLTKPNNTSVPFYGIFPDSILAFKYLGVLQVVQVDEERARCKIISIEEKYRRKQKAQIHWIDPEKSTKCEIRIFNKLFNVENPS</sequence>
<dbReference type="GO" id="GO:0005524">
    <property type="term" value="F:ATP binding"/>
    <property type="evidence" value="ECO:0007669"/>
    <property type="project" value="UniProtKB-KW"/>
</dbReference>
<dbReference type="GO" id="GO:0006425">
    <property type="term" value="P:glutaminyl-tRNA aminoacylation"/>
    <property type="evidence" value="ECO:0007669"/>
    <property type="project" value="TreeGrafter"/>
</dbReference>
<evidence type="ECO:0000256" key="4">
    <source>
        <dbReference type="ARBA" id="ARBA00022840"/>
    </source>
</evidence>
<dbReference type="OrthoDB" id="5867529at2759"/>
<dbReference type="InterPro" id="IPR050132">
    <property type="entry name" value="Gln/Glu-tRNA_Ligase"/>
</dbReference>
<accession>G0QRP7</accession>
<keyword evidence="11" id="KW-1185">Reference proteome</keyword>
<dbReference type="RefSeq" id="XP_004035593.1">
    <property type="nucleotide sequence ID" value="XM_004035545.1"/>
</dbReference>
<dbReference type="PANTHER" id="PTHR43097">
    <property type="entry name" value="GLUTAMINE-TRNA LIGASE"/>
    <property type="match status" value="1"/>
</dbReference>